<dbReference type="EMBL" id="OZ034814">
    <property type="protein sequence ID" value="CAL1361378.1"/>
    <property type="molecule type" value="Genomic_DNA"/>
</dbReference>
<name>A0AAV2CXV2_9ROSI</name>
<evidence type="ECO:0000313" key="1">
    <source>
        <dbReference type="EMBL" id="CAL1361378.1"/>
    </source>
</evidence>
<dbReference type="AlphaFoldDB" id="A0AAV2CXV2"/>
<protein>
    <submittedName>
        <fullName evidence="1">Uncharacterized protein</fullName>
    </submittedName>
</protein>
<gene>
    <name evidence="1" type="ORF">LTRI10_LOCUS8756</name>
</gene>
<evidence type="ECO:0000313" key="2">
    <source>
        <dbReference type="Proteomes" id="UP001497516"/>
    </source>
</evidence>
<dbReference type="Proteomes" id="UP001497516">
    <property type="component" value="Chromosome 10"/>
</dbReference>
<keyword evidence="2" id="KW-1185">Reference proteome</keyword>
<reference evidence="1 2" key="1">
    <citation type="submission" date="2024-04" db="EMBL/GenBank/DDBJ databases">
        <authorList>
            <person name="Fracassetti M."/>
        </authorList>
    </citation>
    <scope>NUCLEOTIDE SEQUENCE [LARGE SCALE GENOMIC DNA]</scope>
</reference>
<proteinExistence type="predicted"/>
<accession>A0AAV2CXV2</accession>
<organism evidence="1 2">
    <name type="scientific">Linum trigynum</name>
    <dbReference type="NCBI Taxonomy" id="586398"/>
    <lineage>
        <taxon>Eukaryota</taxon>
        <taxon>Viridiplantae</taxon>
        <taxon>Streptophyta</taxon>
        <taxon>Embryophyta</taxon>
        <taxon>Tracheophyta</taxon>
        <taxon>Spermatophyta</taxon>
        <taxon>Magnoliopsida</taxon>
        <taxon>eudicotyledons</taxon>
        <taxon>Gunneridae</taxon>
        <taxon>Pentapetalae</taxon>
        <taxon>rosids</taxon>
        <taxon>fabids</taxon>
        <taxon>Malpighiales</taxon>
        <taxon>Linaceae</taxon>
        <taxon>Linum</taxon>
    </lineage>
</organism>
<sequence>MFLGLQAEEDGVKVVVEVDMWREKRRQAMVGGRKEDSMVGRWRRPKVSLSVRSGRKVKQRIWELGWVTGEDDVLWCVKDERLWRKRMAVVILKG</sequence>